<dbReference type="InterPro" id="IPR013078">
    <property type="entry name" value="His_Pase_superF_clade-1"/>
</dbReference>
<dbReference type="RefSeq" id="WP_073044116.1">
    <property type="nucleotide sequence ID" value="NZ_FQUO01000010.1"/>
</dbReference>
<dbReference type="PANTHER" id="PTHR47623:SF1">
    <property type="entry name" value="OS09G0287300 PROTEIN"/>
    <property type="match status" value="1"/>
</dbReference>
<dbReference type="EMBL" id="FQUO01000010">
    <property type="protein sequence ID" value="SHF60590.1"/>
    <property type="molecule type" value="Genomic_DNA"/>
</dbReference>
<dbReference type="Pfam" id="PF00300">
    <property type="entry name" value="His_Phos_1"/>
    <property type="match status" value="1"/>
</dbReference>
<protein>
    <submittedName>
        <fullName evidence="2">Phosphohistidine phosphatase</fullName>
    </submittedName>
</protein>
<name>A0A1M5D138_9BACT</name>
<keyword evidence="3" id="KW-1185">Reference proteome</keyword>
<evidence type="ECO:0000313" key="3">
    <source>
        <dbReference type="Proteomes" id="UP000184368"/>
    </source>
</evidence>
<reference evidence="2 3" key="1">
    <citation type="submission" date="2016-11" db="EMBL/GenBank/DDBJ databases">
        <authorList>
            <person name="Jaros S."/>
            <person name="Januszkiewicz K."/>
            <person name="Wedrychowicz H."/>
        </authorList>
    </citation>
    <scope>NUCLEOTIDE SEQUENCE [LARGE SCALE GENOMIC DNA]</scope>
    <source>
        <strain evidence="2 3">DSM 26897</strain>
    </source>
</reference>
<accession>A0A1M5D138</accession>
<dbReference type="Proteomes" id="UP000184368">
    <property type="component" value="Unassembled WGS sequence"/>
</dbReference>
<dbReference type="Gene3D" id="3.40.50.1240">
    <property type="entry name" value="Phosphoglycerate mutase-like"/>
    <property type="match status" value="1"/>
</dbReference>
<sequence length="165" mass="18269">MKTLLLVRHAKSSWANEGQDDFDRPLNDRGKKDAPEMAKKVKAKLSVIDLFVSSTAKRAHKTAKLFAEAFSIEKEDILLFDSLYHAAPATIYQTVAGLPDTAASAILFAHNPGITEFANMLTNVRIDDMPTCSVFAVAADVATWKEFVTAEKQFLFFDYPKNPLG</sequence>
<organism evidence="2 3">
    <name type="scientific">Cnuella takakiae</name>
    <dbReference type="NCBI Taxonomy" id="1302690"/>
    <lineage>
        <taxon>Bacteria</taxon>
        <taxon>Pseudomonadati</taxon>
        <taxon>Bacteroidota</taxon>
        <taxon>Chitinophagia</taxon>
        <taxon>Chitinophagales</taxon>
        <taxon>Chitinophagaceae</taxon>
        <taxon>Cnuella</taxon>
    </lineage>
</organism>
<evidence type="ECO:0000313" key="2">
    <source>
        <dbReference type="EMBL" id="SHF60590.1"/>
    </source>
</evidence>
<dbReference type="PANTHER" id="PTHR47623">
    <property type="entry name" value="OS09G0287300 PROTEIN"/>
    <property type="match status" value="1"/>
</dbReference>
<dbReference type="SMART" id="SM00855">
    <property type="entry name" value="PGAM"/>
    <property type="match status" value="1"/>
</dbReference>
<proteinExistence type="predicted"/>
<dbReference type="AlphaFoldDB" id="A0A1M5D138"/>
<dbReference type="STRING" id="1302690.BUE76_21325"/>
<dbReference type="InterPro" id="IPR029033">
    <property type="entry name" value="His_PPase_superfam"/>
</dbReference>
<dbReference type="SUPFAM" id="SSF53254">
    <property type="entry name" value="Phosphoglycerate mutase-like"/>
    <property type="match status" value="1"/>
</dbReference>
<gene>
    <name evidence="2" type="ORF">SAMN05444008_11029</name>
</gene>
<dbReference type="CDD" id="cd07067">
    <property type="entry name" value="HP_PGM_like"/>
    <property type="match status" value="1"/>
</dbReference>
<feature type="binding site" evidence="1">
    <location>
        <position position="58"/>
    </location>
    <ligand>
        <name>substrate</name>
    </ligand>
</feature>
<evidence type="ECO:0000256" key="1">
    <source>
        <dbReference type="PIRSR" id="PIRSR613078-2"/>
    </source>
</evidence>
<dbReference type="OrthoDB" id="9810154at2"/>